<gene>
    <name evidence="1" type="ORF">C0J00_02980</name>
</gene>
<reference evidence="1 2" key="1">
    <citation type="submission" date="2017-12" db="EMBL/GenBank/DDBJ databases">
        <authorList>
            <person name="Hurst M.R.H."/>
        </authorList>
    </citation>
    <scope>NUCLEOTIDE SEQUENCE [LARGE SCALE GENOMIC DNA]</scope>
    <source>
        <strain evidence="1 2">TH11417</strain>
    </source>
</reference>
<name>A0A2L0D3I2_9STRE</name>
<dbReference type="AlphaFoldDB" id="A0A2L0D3I2"/>
<sequence>MMLFKQKVVTVLHLYFIDGLGSNHYYTKTFAEHLSSFGIQLQYLNLPDDLAHLVAWFEDMISQEEVVYLTGFSLGADIANYLANHSRVDYLILLDGGLRVHDISQQSLEQEITDALSYLEVCQISDINLAIEEEKKSTKHWSNYLEMAVRENYVQTTTGYQLKLNSDRVINLLRTRRKCWLDNQERELRVETLLILAGQPTEYLEVKKEALKPDDNVTYCVLQDASHQLYLDDVAGLVDGIVDFLKPA</sequence>
<accession>A0A2L0D3I2</accession>
<proteinExistence type="predicted"/>
<keyword evidence="2" id="KW-1185">Reference proteome</keyword>
<dbReference type="EMBL" id="CP025536">
    <property type="protein sequence ID" value="AUW96159.1"/>
    <property type="molecule type" value="Genomic_DNA"/>
</dbReference>
<reference evidence="1 2" key="2">
    <citation type="submission" date="2018-02" db="EMBL/GenBank/DDBJ databases">
        <title>Whole genome sequencing analysis of Streptococcus pluranimalium isolated from cattle infected mastitis in China.</title>
        <authorList>
            <person name="Zhang J.-R."/>
            <person name="Hu G.-Z."/>
        </authorList>
    </citation>
    <scope>NUCLEOTIDE SEQUENCE [LARGE SCALE GENOMIC DNA]</scope>
    <source>
        <strain evidence="1 2">TH11417</strain>
    </source>
</reference>
<dbReference type="SUPFAM" id="SSF53474">
    <property type="entry name" value="alpha/beta-Hydrolases"/>
    <property type="match status" value="1"/>
</dbReference>
<evidence type="ECO:0000313" key="1">
    <source>
        <dbReference type="EMBL" id="AUW96159.1"/>
    </source>
</evidence>
<evidence type="ECO:0000313" key="2">
    <source>
        <dbReference type="Proteomes" id="UP000238956"/>
    </source>
</evidence>
<dbReference type="RefSeq" id="WP_104967496.1">
    <property type="nucleotide sequence ID" value="NZ_CP025536.1"/>
</dbReference>
<dbReference type="Proteomes" id="UP000238956">
    <property type="component" value="Chromosome"/>
</dbReference>
<dbReference type="InterPro" id="IPR029058">
    <property type="entry name" value="AB_hydrolase_fold"/>
</dbReference>
<protein>
    <recommendedName>
        <fullName evidence="3">Alpha/beta hydrolase</fullName>
    </recommendedName>
</protein>
<dbReference type="OrthoDB" id="2232188at2"/>
<dbReference type="GeneID" id="98392876"/>
<dbReference type="KEGG" id="splr:C0J00_02980"/>
<evidence type="ECO:0008006" key="3">
    <source>
        <dbReference type="Google" id="ProtNLM"/>
    </source>
</evidence>
<organism evidence="1 2">
    <name type="scientific">Streptococcus pluranimalium</name>
    <dbReference type="NCBI Taxonomy" id="82348"/>
    <lineage>
        <taxon>Bacteria</taxon>
        <taxon>Bacillati</taxon>
        <taxon>Bacillota</taxon>
        <taxon>Bacilli</taxon>
        <taxon>Lactobacillales</taxon>
        <taxon>Streptococcaceae</taxon>
        <taxon>Streptococcus</taxon>
    </lineage>
</organism>
<dbReference type="Gene3D" id="3.40.50.1820">
    <property type="entry name" value="alpha/beta hydrolase"/>
    <property type="match status" value="1"/>
</dbReference>